<dbReference type="Proteomes" id="UP000030832">
    <property type="component" value="Unassembled WGS sequence"/>
</dbReference>
<keyword evidence="2 4" id="KW-0808">Transferase</keyword>
<evidence type="ECO:0000256" key="2">
    <source>
        <dbReference type="ARBA" id="ARBA00022679"/>
    </source>
</evidence>
<dbReference type="CDD" id="cd07805">
    <property type="entry name" value="ASKHA_NBD_FGGY_CvXK-like"/>
    <property type="match status" value="1"/>
</dbReference>
<dbReference type="PIRSF" id="PIRSF000538">
    <property type="entry name" value="GlpK"/>
    <property type="match status" value="1"/>
</dbReference>
<dbReference type="EMBL" id="JRJU01000002">
    <property type="protein sequence ID" value="KHF41670.1"/>
    <property type="molecule type" value="Genomic_DNA"/>
</dbReference>
<dbReference type="InterPro" id="IPR050406">
    <property type="entry name" value="FGGY_Carb_Kinase"/>
</dbReference>
<organism evidence="7 8">
    <name type="scientific">Halalkalibacter okhensis</name>
    <dbReference type="NCBI Taxonomy" id="333138"/>
    <lineage>
        <taxon>Bacteria</taxon>
        <taxon>Bacillati</taxon>
        <taxon>Bacillota</taxon>
        <taxon>Bacilli</taxon>
        <taxon>Bacillales</taxon>
        <taxon>Bacillaceae</taxon>
        <taxon>Halalkalibacter</taxon>
    </lineage>
</organism>
<dbReference type="InterPro" id="IPR018485">
    <property type="entry name" value="FGGY_C"/>
</dbReference>
<dbReference type="AlphaFoldDB" id="A0A0B0IK16"/>
<sequence length="504" mass="55849">MGKYILAHDLGTTNHKCTVFSEDGEVVASSTRKCSTNFLAGGIAEQHPTMWWNNVIQTTKEILEVVRGEDIAVISFTAHMNGCLPVDSKGNPLSPSLIHADTRSSEYENDVFQMVSENKLYELTGNRIDSRYTLLKMYWLKQKESAIYNKTAYFLQAKDYLAFKMTGRLGVSDYSDASLTGAFNLEKKAWESSVFKELNLELSKMPDLVPSSEIIGSVTKDAAYETGLLEGTPVVIGGGDGACATIGAGALSKGDTYINLGTTAWVSKVVEQPFIDENKRVFTICDLNPKHYNVLGTMQTAGASYEWAISQFSSIIDWDNLTVQPEYEEFEKHLTKVEAGSKGVIFHPYLLGERSPIWNSKIRGNFFGVSLEHSRFELVRAVLEGISYSLASILEVFNDTTANNETRLIGGLAKSDILIQILSDVLGSPIQVNKNISEATSMGAAIAGGVGIQMFSSFNEGAKFIKNGKRFHPNVDNELIYKQQLEMFKELYERIKDVNFVNRV</sequence>
<proteinExistence type="inferred from homology"/>
<comment type="caution">
    <text evidence="7">The sequence shown here is derived from an EMBL/GenBank/DDBJ whole genome shotgun (WGS) entry which is preliminary data.</text>
</comment>
<dbReference type="PANTHER" id="PTHR43095">
    <property type="entry name" value="SUGAR KINASE"/>
    <property type="match status" value="1"/>
</dbReference>
<keyword evidence="8" id="KW-1185">Reference proteome</keyword>
<evidence type="ECO:0000256" key="1">
    <source>
        <dbReference type="ARBA" id="ARBA00009156"/>
    </source>
</evidence>
<evidence type="ECO:0000259" key="6">
    <source>
        <dbReference type="Pfam" id="PF02782"/>
    </source>
</evidence>
<protein>
    <recommendedName>
        <fullName evidence="9">Xylulokinase</fullName>
    </recommendedName>
</protein>
<dbReference type="PANTHER" id="PTHR43095:SF5">
    <property type="entry name" value="XYLULOSE KINASE"/>
    <property type="match status" value="1"/>
</dbReference>
<dbReference type="InterPro" id="IPR018483">
    <property type="entry name" value="Carb_kinase_FGGY_CS"/>
</dbReference>
<dbReference type="STRING" id="333138.LQ50_02930"/>
<evidence type="ECO:0008006" key="9">
    <source>
        <dbReference type="Google" id="ProtNLM"/>
    </source>
</evidence>
<evidence type="ECO:0000313" key="8">
    <source>
        <dbReference type="Proteomes" id="UP000030832"/>
    </source>
</evidence>
<dbReference type="Pfam" id="PF02782">
    <property type="entry name" value="FGGY_C"/>
    <property type="match status" value="1"/>
</dbReference>
<dbReference type="InterPro" id="IPR018484">
    <property type="entry name" value="FGGY_N"/>
</dbReference>
<keyword evidence="3 4" id="KW-0418">Kinase</keyword>
<evidence type="ECO:0000256" key="3">
    <source>
        <dbReference type="ARBA" id="ARBA00022777"/>
    </source>
</evidence>
<dbReference type="RefSeq" id="WP_034625857.1">
    <property type="nucleotide sequence ID" value="NZ_JRJU01000002.1"/>
</dbReference>
<dbReference type="OrthoDB" id="9805576at2"/>
<dbReference type="eggNOG" id="COG1070">
    <property type="taxonomic scope" value="Bacteria"/>
</dbReference>
<evidence type="ECO:0000256" key="4">
    <source>
        <dbReference type="RuleBase" id="RU003733"/>
    </source>
</evidence>
<comment type="similarity">
    <text evidence="1 4">Belongs to the FGGY kinase family.</text>
</comment>
<dbReference type="InterPro" id="IPR000577">
    <property type="entry name" value="Carb_kinase_FGGY"/>
</dbReference>
<dbReference type="PROSITE" id="PS00445">
    <property type="entry name" value="FGGY_KINASES_2"/>
    <property type="match status" value="1"/>
</dbReference>
<reference evidence="7 8" key="1">
    <citation type="submission" date="2014-09" db="EMBL/GenBank/DDBJ databases">
        <title>Genome sequencing and annotation of Bacillus Okhensis strain Kh10-101T.</title>
        <authorList>
            <person name="Prakash J.S."/>
        </authorList>
    </citation>
    <scope>NUCLEOTIDE SEQUENCE [LARGE SCALE GENOMIC DNA]</scope>
    <source>
        <strain evidence="8">Kh10-101T</strain>
    </source>
</reference>
<dbReference type="Gene3D" id="3.30.420.40">
    <property type="match status" value="2"/>
</dbReference>
<evidence type="ECO:0000259" key="5">
    <source>
        <dbReference type="Pfam" id="PF00370"/>
    </source>
</evidence>
<feature type="domain" description="Carbohydrate kinase FGGY N-terminal" evidence="5">
    <location>
        <begin position="4"/>
        <end position="247"/>
    </location>
</feature>
<feature type="domain" description="Carbohydrate kinase FGGY C-terminal" evidence="6">
    <location>
        <begin position="257"/>
        <end position="450"/>
    </location>
</feature>
<gene>
    <name evidence="7" type="ORF">LQ50_02930</name>
</gene>
<dbReference type="SUPFAM" id="SSF53067">
    <property type="entry name" value="Actin-like ATPase domain"/>
    <property type="match status" value="2"/>
</dbReference>
<dbReference type="GO" id="GO:0016773">
    <property type="term" value="F:phosphotransferase activity, alcohol group as acceptor"/>
    <property type="evidence" value="ECO:0007669"/>
    <property type="project" value="InterPro"/>
</dbReference>
<dbReference type="InterPro" id="IPR043129">
    <property type="entry name" value="ATPase_NBD"/>
</dbReference>
<evidence type="ECO:0000313" key="7">
    <source>
        <dbReference type="EMBL" id="KHF41670.1"/>
    </source>
</evidence>
<dbReference type="GO" id="GO:0005975">
    <property type="term" value="P:carbohydrate metabolic process"/>
    <property type="evidence" value="ECO:0007669"/>
    <property type="project" value="InterPro"/>
</dbReference>
<dbReference type="GO" id="GO:0016301">
    <property type="term" value="F:kinase activity"/>
    <property type="evidence" value="ECO:0007669"/>
    <property type="project" value="UniProtKB-KW"/>
</dbReference>
<name>A0A0B0IK16_9BACI</name>
<dbReference type="Pfam" id="PF00370">
    <property type="entry name" value="FGGY_N"/>
    <property type="match status" value="1"/>
</dbReference>
<accession>A0A0B0IK16</accession>